<dbReference type="GeneID" id="64659452"/>
<organism evidence="1 2">
    <name type="scientific">Suillus fuscotomentosus</name>
    <dbReference type="NCBI Taxonomy" id="1912939"/>
    <lineage>
        <taxon>Eukaryota</taxon>
        <taxon>Fungi</taxon>
        <taxon>Dikarya</taxon>
        <taxon>Basidiomycota</taxon>
        <taxon>Agaricomycotina</taxon>
        <taxon>Agaricomycetes</taxon>
        <taxon>Agaricomycetidae</taxon>
        <taxon>Boletales</taxon>
        <taxon>Suillineae</taxon>
        <taxon>Suillaceae</taxon>
        <taxon>Suillus</taxon>
    </lineage>
</organism>
<dbReference type="Proteomes" id="UP001195769">
    <property type="component" value="Unassembled WGS sequence"/>
</dbReference>
<dbReference type="RefSeq" id="XP_041228665.1">
    <property type="nucleotide sequence ID" value="XM_041365154.1"/>
</dbReference>
<dbReference type="EMBL" id="JABBWK010000014">
    <property type="protein sequence ID" value="KAG1903090.1"/>
    <property type="molecule type" value="Genomic_DNA"/>
</dbReference>
<name>A0AAD4HMG9_9AGAM</name>
<gene>
    <name evidence="1" type="ORF">F5891DRAFT_115169</name>
</gene>
<accession>A0AAD4HMG9</accession>
<keyword evidence="2" id="KW-1185">Reference proteome</keyword>
<evidence type="ECO:0000313" key="1">
    <source>
        <dbReference type="EMBL" id="KAG1903090.1"/>
    </source>
</evidence>
<proteinExistence type="predicted"/>
<comment type="caution">
    <text evidence="1">The sequence shown here is derived from an EMBL/GenBank/DDBJ whole genome shotgun (WGS) entry which is preliminary data.</text>
</comment>
<reference evidence="1" key="1">
    <citation type="journal article" date="2020" name="New Phytol.">
        <title>Comparative genomics reveals dynamic genome evolution in host specialist ectomycorrhizal fungi.</title>
        <authorList>
            <person name="Lofgren L.A."/>
            <person name="Nguyen N.H."/>
            <person name="Vilgalys R."/>
            <person name="Ruytinx J."/>
            <person name="Liao H.L."/>
            <person name="Branco S."/>
            <person name="Kuo A."/>
            <person name="LaButti K."/>
            <person name="Lipzen A."/>
            <person name="Andreopoulos W."/>
            <person name="Pangilinan J."/>
            <person name="Riley R."/>
            <person name="Hundley H."/>
            <person name="Na H."/>
            <person name="Barry K."/>
            <person name="Grigoriev I.V."/>
            <person name="Stajich J.E."/>
            <person name="Kennedy P.G."/>
        </authorList>
    </citation>
    <scope>NUCLEOTIDE SEQUENCE</scope>
    <source>
        <strain evidence="1">FC203</strain>
    </source>
</reference>
<protein>
    <submittedName>
        <fullName evidence="1">Uncharacterized protein</fullName>
    </submittedName>
</protein>
<dbReference type="AlphaFoldDB" id="A0AAD4HMG9"/>
<sequence length="689" mass="74750">MLYSFNPKNLPFVGKGRQKAMSLTKARKKERYLMEEIDPAALGIDELNSDKQSMDSDDTYGKSLPSHSFTGSMTISKGYANIKRTLKAVPRKPQRMHSRKMQHHFSQAYGSTNTSTKLSSASTTLNDFTGPVCYVGPSIDHDLSTKVKTHLHITEDDILAAVSEPSGHHTKCRVHAPDVDDGNPVPCKIFRCPRCCTGNHSVGDNGLNLNTTALETRKTQNGQIMDSTGEEEFYSHKICYFPCDSTSAPSSNNKTSSVFNGEPKHTDARLKNDVEEGTGIRKAYRPTQTLVGVSSSEAKVSPNTASFPLLAVVDVVPIEHLGPSTERVASNSDFAACQVDERHVALLSSLILPSTALHDCHSAKDGPNLLANNGISSLTSTLPVPFMNCSSYEAAFNPYSLAFPNLPEQVPFAEQPVSTFSGPSLSATTYDRSTAGSFCSGPFISNSLDISSDHASFVNNGDVRANEGPLPQPQWVDYSDRTDVEMIDAVIKPTRPFLNFPPLDVTAMHYACTYEPPAAITVSGGASTYVSAVGPSSEEFSTNVEASYSQPVLDSTARHSPIDIGPSAIQSELSHISHWSSSILGAHSAVFSAPTREQPTDFPGSRYPCSGLSEISSEEQNVYGITAREQDIPRTAGKANTLNSTLENEETCKFCRPQCRRSRTRCIPVHSCLKHSDPCKDRCAATWTL</sequence>
<evidence type="ECO:0000313" key="2">
    <source>
        <dbReference type="Proteomes" id="UP001195769"/>
    </source>
</evidence>